<comment type="caution">
    <text evidence="2">The sequence shown here is derived from an EMBL/GenBank/DDBJ whole genome shotgun (WGS) entry which is preliminary data.</text>
</comment>
<evidence type="ECO:0000259" key="1">
    <source>
        <dbReference type="PROSITE" id="PS50878"/>
    </source>
</evidence>
<evidence type="ECO:0000313" key="3">
    <source>
        <dbReference type="Proteomes" id="UP000050996"/>
    </source>
</evidence>
<dbReference type="AlphaFoldDB" id="A0A0Q3SG15"/>
<evidence type="ECO:0000313" key="2">
    <source>
        <dbReference type="EMBL" id="KQL18244.1"/>
    </source>
</evidence>
<dbReference type="InterPro" id="IPR030931">
    <property type="entry name" value="Group_II_RT_mat"/>
</dbReference>
<dbReference type="Pfam" id="PF08388">
    <property type="entry name" value="GIIM"/>
    <property type="match status" value="1"/>
</dbReference>
<gene>
    <name evidence="2" type="ORF">AN957_06355</name>
</gene>
<dbReference type="STRING" id="1637975.AN957_06355"/>
<dbReference type="SUPFAM" id="SSF56672">
    <property type="entry name" value="DNA/RNA polymerases"/>
    <property type="match status" value="1"/>
</dbReference>
<dbReference type="PANTHER" id="PTHR34047">
    <property type="entry name" value="NUCLEAR INTRON MATURASE 1, MITOCHONDRIAL-RELATED"/>
    <property type="match status" value="1"/>
</dbReference>
<dbReference type="PANTHER" id="PTHR34047:SF8">
    <property type="entry name" value="PROTEIN YKFC"/>
    <property type="match status" value="1"/>
</dbReference>
<protein>
    <submittedName>
        <fullName evidence="2">Group II intron reverse transcriptase/maturase</fullName>
    </submittedName>
</protein>
<dbReference type="RefSeq" id="WP_056682923.1">
    <property type="nucleotide sequence ID" value="NZ_LJIX01000006.1"/>
</dbReference>
<organism evidence="2 3">
    <name type="scientific">Cytobacillus solani</name>
    <dbReference type="NCBI Taxonomy" id="1637975"/>
    <lineage>
        <taxon>Bacteria</taxon>
        <taxon>Bacillati</taxon>
        <taxon>Bacillota</taxon>
        <taxon>Bacilli</taxon>
        <taxon>Bacillales</taxon>
        <taxon>Bacillaceae</taxon>
        <taxon>Cytobacillus</taxon>
    </lineage>
</organism>
<dbReference type="InterPro" id="IPR051083">
    <property type="entry name" value="GrpII_Intron_Splice-Mob/Def"/>
</dbReference>
<proteinExistence type="predicted"/>
<dbReference type="PATRIC" id="fig|1637975.4.peg.968"/>
<dbReference type="CDD" id="cd01651">
    <property type="entry name" value="RT_G2_intron"/>
    <property type="match status" value="1"/>
</dbReference>
<dbReference type="PROSITE" id="PS50878">
    <property type="entry name" value="RT_POL"/>
    <property type="match status" value="1"/>
</dbReference>
<dbReference type="Pfam" id="PF00078">
    <property type="entry name" value="RVT_1"/>
    <property type="match status" value="1"/>
</dbReference>
<keyword evidence="2" id="KW-0695">RNA-directed DNA polymerase</keyword>
<dbReference type="Proteomes" id="UP000050996">
    <property type="component" value="Unassembled WGS sequence"/>
</dbReference>
<feature type="domain" description="Reverse transcriptase" evidence="1">
    <location>
        <begin position="66"/>
        <end position="317"/>
    </location>
</feature>
<name>A0A0Q3SG15_9BACI</name>
<keyword evidence="2" id="KW-0548">Nucleotidyltransferase</keyword>
<dbReference type="InterPro" id="IPR000477">
    <property type="entry name" value="RT_dom"/>
</dbReference>
<keyword evidence="2" id="KW-0808">Transferase</keyword>
<keyword evidence="3" id="KW-1185">Reference proteome</keyword>
<dbReference type="InterPro" id="IPR043502">
    <property type="entry name" value="DNA/RNA_pol_sf"/>
</dbReference>
<dbReference type="NCBIfam" id="TIGR04416">
    <property type="entry name" value="group_II_RT_mat"/>
    <property type="match status" value="1"/>
</dbReference>
<dbReference type="EMBL" id="LJIX01000006">
    <property type="protein sequence ID" value="KQL18244.1"/>
    <property type="molecule type" value="Genomic_DNA"/>
</dbReference>
<reference evidence="2 3" key="1">
    <citation type="submission" date="2015-09" db="EMBL/GenBank/DDBJ databases">
        <title>Genome sequencing project for genomic taxonomy and phylogenomics of Bacillus-like bacteria.</title>
        <authorList>
            <person name="Liu B."/>
            <person name="Wang J."/>
            <person name="Zhu Y."/>
            <person name="Liu G."/>
            <person name="Chen Q."/>
            <person name="Chen Z."/>
            <person name="Lan J."/>
            <person name="Che J."/>
            <person name="Ge C."/>
            <person name="Shi H."/>
            <person name="Pan Z."/>
            <person name="Liu X."/>
        </authorList>
    </citation>
    <scope>NUCLEOTIDE SEQUENCE [LARGE SCALE GENOMIC DNA]</scope>
    <source>
        <strain evidence="2 3">FJAT-18043</strain>
    </source>
</reference>
<dbReference type="InterPro" id="IPR013597">
    <property type="entry name" value="Mat_intron_G2"/>
</dbReference>
<accession>A0A0Q3SG15</accession>
<dbReference type="GO" id="GO:0003964">
    <property type="term" value="F:RNA-directed DNA polymerase activity"/>
    <property type="evidence" value="ECO:0007669"/>
    <property type="project" value="UniProtKB-KW"/>
</dbReference>
<sequence>METKLLRIAELAKSDPKMKFTSLAHLLNKEALVQCHLELPNKKAAGINGTTKEQYGESLEENIEDLVSRLKSKSYRPVPVRRMYIPKLNSNKKRPLGIPEHEDKIVQKGITKILNTIYENDFLDCSFGFRPNRNCHDALKILNHYIEKRSVNYVVDVDIKGFFDNVDHIWMMEFLKLRIADPNLLRIIGRFLKSGYMEEGKKYKTDNGTPQGGVISPVLANVYLHYVLDLWFEKKVRKQCNGQAYIVRYADDFVCCFQYKSEAQQFFHSLKLRLKKFNLEIAEDKTKIIPFGRFAEKNANQQGRSKPATFDFLGFTHYCGKSKQGNFRVKRKSSRKKVQGKLRETKEWLKNNRNKDIHMLMDRFKRSLIGYYNYYCITDNTQNVNNFKDKIENLLFKWLNRRSQRKSFTWDKFSLFLNKYPLPSPRIKVNIYDLRKEISYSVNDN</sequence>